<dbReference type="GO" id="GO:0034599">
    <property type="term" value="P:cellular response to oxidative stress"/>
    <property type="evidence" value="ECO:0007669"/>
    <property type="project" value="TreeGrafter"/>
</dbReference>
<proteinExistence type="inferred from homology"/>
<keyword evidence="3 6" id="KW-0249">Electron transport</keyword>
<dbReference type="PROSITE" id="PS00195">
    <property type="entry name" value="GLUTAREDOXIN_1"/>
    <property type="match status" value="1"/>
</dbReference>
<dbReference type="GO" id="GO:0005737">
    <property type="term" value="C:cytoplasm"/>
    <property type="evidence" value="ECO:0007669"/>
    <property type="project" value="TreeGrafter"/>
</dbReference>
<sequence>MSARVKMYTSAVCPFCVRAEQLLETRGVTDVEKIRVDLDPSLRSEMMQITGRRTVPQIFIGDYHVGGCDELYELDRDGRLIPLLTAPQS</sequence>
<dbReference type="PROSITE" id="PS51354">
    <property type="entry name" value="GLUTAREDOXIN_2"/>
    <property type="match status" value="1"/>
</dbReference>
<dbReference type="InterPro" id="IPR036249">
    <property type="entry name" value="Thioredoxin-like_sf"/>
</dbReference>
<dbReference type="EMBL" id="CP025682">
    <property type="protein sequence ID" value="AUN94231.1"/>
    <property type="molecule type" value="Genomic_DNA"/>
</dbReference>
<accession>A0A2I6S4R2</accession>
<keyword evidence="6" id="KW-0963">Cytoplasm</keyword>
<keyword evidence="9" id="KW-1185">Reference proteome</keyword>
<dbReference type="GO" id="GO:0015038">
    <property type="term" value="F:glutathione disulfide oxidoreductase activity"/>
    <property type="evidence" value="ECO:0007669"/>
    <property type="project" value="UniProtKB-UniRule"/>
</dbReference>
<dbReference type="AlphaFoldDB" id="A0A2I6S4R2"/>
<dbReference type="PANTHER" id="PTHR45694:SF18">
    <property type="entry name" value="GLUTAREDOXIN-1-RELATED"/>
    <property type="match status" value="1"/>
</dbReference>
<comment type="similarity">
    <text evidence="1 6">Belongs to the glutaredoxin family.</text>
</comment>
<dbReference type="Proteomes" id="UP000242205">
    <property type="component" value="Chromosome"/>
</dbReference>
<organism evidence="8 9">
    <name type="scientific">Pseudazoarcus pumilus</name>
    <dbReference type="NCBI Taxonomy" id="2067960"/>
    <lineage>
        <taxon>Bacteria</taxon>
        <taxon>Pseudomonadati</taxon>
        <taxon>Pseudomonadota</taxon>
        <taxon>Betaproteobacteria</taxon>
        <taxon>Rhodocyclales</taxon>
        <taxon>Zoogloeaceae</taxon>
        <taxon>Pseudazoarcus</taxon>
    </lineage>
</organism>
<dbReference type="CDD" id="cd03418">
    <property type="entry name" value="GRX_GRXb_1_3_like"/>
    <property type="match status" value="1"/>
</dbReference>
<dbReference type="Pfam" id="PF00462">
    <property type="entry name" value="Glutaredoxin"/>
    <property type="match status" value="1"/>
</dbReference>
<evidence type="ECO:0000256" key="6">
    <source>
        <dbReference type="RuleBase" id="RU364065"/>
    </source>
</evidence>
<keyword evidence="4" id="KW-1015">Disulfide bond</keyword>
<evidence type="ECO:0000256" key="2">
    <source>
        <dbReference type="ARBA" id="ARBA00022448"/>
    </source>
</evidence>
<evidence type="ECO:0000256" key="4">
    <source>
        <dbReference type="ARBA" id="ARBA00023157"/>
    </source>
</evidence>
<dbReference type="PRINTS" id="PR00160">
    <property type="entry name" value="GLUTAREDOXIN"/>
</dbReference>
<dbReference type="PANTHER" id="PTHR45694">
    <property type="entry name" value="GLUTAREDOXIN 2"/>
    <property type="match status" value="1"/>
</dbReference>
<comment type="function">
    <text evidence="6">Has a glutathione-disulfide oxidoreductase activity in the presence of NADPH and glutathione reductase. Reduces low molecular weight disulfides and proteins.</text>
</comment>
<dbReference type="InterPro" id="IPR011767">
    <property type="entry name" value="GLR_AS"/>
</dbReference>
<dbReference type="KEGG" id="atw:C0099_04310"/>
<gene>
    <name evidence="8" type="primary">grxC</name>
    <name evidence="8" type="ORF">C0099_04310</name>
</gene>
<evidence type="ECO:0000256" key="3">
    <source>
        <dbReference type="ARBA" id="ARBA00022982"/>
    </source>
</evidence>
<evidence type="ECO:0000313" key="8">
    <source>
        <dbReference type="EMBL" id="AUN94231.1"/>
    </source>
</evidence>
<dbReference type="InterPro" id="IPR011900">
    <property type="entry name" value="GRX_bact"/>
</dbReference>
<dbReference type="NCBIfam" id="TIGR02181">
    <property type="entry name" value="GRX_bact"/>
    <property type="match status" value="1"/>
</dbReference>
<dbReference type="SUPFAM" id="SSF52833">
    <property type="entry name" value="Thioredoxin-like"/>
    <property type="match status" value="1"/>
</dbReference>
<dbReference type="GO" id="GO:0045454">
    <property type="term" value="P:cell redox homeostasis"/>
    <property type="evidence" value="ECO:0007669"/>
    <property type="project" value="InterPro"/>
</dbReference>
<dbReference type="OrthoDB" id="9814618at2"/>
<evidence type="ECO:0000259" key="7">
    <source>
        <dbReference type="Pfam" id="PF00462"/>
    </source>
</evidence>
<evidence type="ECO:0000256" key="5">
    <source>
        <dbReference type="ARBA" id="ARBA00023284"/>
    </source>
</evidence>
<dbReference type="RefSeq" id="WP_102246302.1">
    <property type="nucleotide sequence ID" value="NZ_CP025682.1"/>
</dbReference>
<evidence type="ECO:0000313" key="9">
    <source>
        <dbReference type="Proteomes" id="UP000242205"/>
    </source>
</evidence>
<reference evidence="8 9" key="1">
    <citation type="submission" date="2018-01" db="EMBL/GenBank/DDBJ databases">
        <authorList>
            <person name="Fu G.-Y."/>
        </authorList>
    </citation>
    <scope>NUCLEOTIDE SEQUENCE [LARGE SCALE GENOMIC DNA]</scope>
    <source>
        <strain evidence="8 9">SY39</strain>
    </source>
</reference>
<protein>
    <recommendedName>
        <fullName evidence="6">Glutaredoxin</fullName>
    </recommendedName>
</protein>
<feature type="domain" description="Glutaredoxin" evidence="7">
    <location>
        <begin position="5"/>
        <end position="65"/>
    </location>
</feature>
<keyword evidence="2 6" id="KW-0813">Transport</keyword>
<dbReference type="InterPro" id="IPR002109">
    <property type="entry name" value="Glutaredoxin"/>
</dbReference>
<evidence type="ECO:0000256" key="1">
    <source>
        <dbReference type="ARBA" id="ARBA00007787"/>
    </source>
</evidence>
<name>A0A2I6S4R2_9RHOO</name>
<keyword evidence="5 6" id="KW-0676">Redox-active center</keyword>
<dbReference type="InterPro" id="IPR014025">
    <property type="entry name" value="Glutaredoxin_subgr"/>
</dbReference>
<dbReference type="Gene3D" id="3.40.30.10">
    <property type="entry name" value="Glutaredoxin"/>
    <property type="match status" value="1"/>
</dbReference>